<comment type="caution">
    <text evidence="2">The sequence shown here is derived from an EMBL/GenBank/DDBJ whole genome shotgun (WGS) entry which is preliminary data.</text>
</comment>
<sequence length="273" mass="30755">MIGKVSHGHGCWIDSATGSVVRHTTLMQAMAKRSAVLLGETHDSYEIHRWQLHVMASLHALRDDIVVGFEMFPRSVQPALDRWVEGETDVDTFLAEAKWAEIWRFDPALYLPIFHFCRQFRLPMIALNCRRSLVTEVGELGWEGIAPEERDGLTPSAPATPEYRNYLFEITGGAHPDRKARCPKDAEFDRFVRAQQTWDRAFACGIAAARVKYADPLVVGIIGRGHLEFGHGTPYQLRDLGILQAAVLLPHHPKSQMPQTGIADACFRLSEDR</sequence>
<gene>
    <name evidence="2" type="ORF">GAO09_11740</name>
</gene>
<dbReference type="AlphaFoldDB" id="A0A6A8A5Z7"/>
<organism evidence="2 3">
    <name type="scientific">Endobacterium cereale</name>
    <dbReference type="NCBI Taxonomy" id="2663029"/>
    <lineage>
        <taxon>Bacteria</taxon>
        <taxon>Pseudomonadati</taxon>
        <taxon>Pseudomonadota</taxon>
        <taxon>Alphaproteobacteria</taxon>
        <taxon>Hyphomicrobiales</taxon>
        <taxon>Rhizobiaceae</taxon>
        <taxon>Endobacterium</taxon>
    </lineage>
</organism>
<proteinExistence type="predicted"/>
<dbReference type="InterPro" id="IPR007314">
    <property type="entry name" value="Cofac_haem-bd_dom"/>
</dbReference>
<evidence type="ECO:0000313" key="2">
    <source>
        <dbReference type="EMBL" id="MQY46705.1"/>
    </source>
</evidence>
<name>A0A6A8A5Z7_9HYPH</name>
<reference evidence="2 3" key="1">
    <citation type="submission" date="2019-11" db="EMBL/GenBank/DDBJ databases">
        <title>Genome analysis of Rhizobacterium cereale a novel genus and species isolated from maize roots in North Spain.</title>
        <authorList>
            <person name="Menendez E."/>
            <person name="Flores-Felix J.D."/>
            <person name="Ramirez-Bahena M.-H."/>
            <person name="Igual J.M."/>
            <person name="Garcia-Fraile P."/>
            <person name="Peix A."/>
            <person name="Velazquez E."/>
        </authorList>
    </citation>
    <scope>NUCLEOTIDE SEQUENCE [LARGE SCALE GENOMIC DNA]</scope>
    <source>
        <strain evidence="2 3">RZME27</strain>
    </source>
</reference>
<dbReference type="EMBL" id="WIXI01000042">
    <property type="protein sequence ID" value="MQY46705.1"/>
    <property type="molecule type" value="Genomic_DNA"/>
</dbReference>
<protein>
    <recommendedName>
        <fullName evidence="1">Haem-binding uptake Tiki superfamily ChaN domain-containing protein</fullName>
    </recommendedName>
</protein>
<evidence type="ECO:0000313" key="3">
    <source>
        <dbReference type="Proteomes" id="UP000435138"/>
    </source>
</evidence>
<evidence type="ECO:0000259" key="1">
    <source>
        <dbReference type="Pfam" id="PF04187"/>
    </source>
</evidence>
<dbReference type="RefSeq" id="WP_153354198.1">
    <property type="nucleotide sequence ID" value="NZ_JAYKOO010000010.1"/>
</dbReference>
<dbReference type="CDD" id="cd14727">
    <property type="entry name" value="ChanN-like"/>
    <property type="match status" value="1"/>
</dbReference>
<dbReference type="Proteomes" id="UP000435138">
    <property type="component" value="Unassembled WGS sequence"/>
</dbReference>
<dbReference type="Pfam" id="PF04187">
    <property type="entry name" value="Cofac_haem_bdg"/>
    <property type="match status" value="1"/>
</dbReference>
<feature type="domain" description="Haem-binding uptake Tiki superfamily ChaN" evidence="1">
    <location>
        <begin position="26"/>
        <end position="237"/>
    </location>
</feature>
<dbReference type="Gene3D" id="3.40.50.11550">
    <property type="match status" value="1"/>
</dbReference>
<keyword evidence="3" id="KW-1185">Reference proteome</keyword>
<accession>A0A6A8A5Z7</accession>
<dbReference type="SUPFAM" id="SSF159501">
    <property type="entry name" value="EreA/ChaN-like"/>
    <property type="match status" value="1"/>
</dbReference>